<dbReference type="Proteomes" id="UP001500804">
    <property type="component" value="Unassembled WGS sequence"/>
</dbReference>
<feature type="transmembrane region" description="Helical" evidence="3">
    <location>
        <begin position="104"/>
        <end position="126"/>
    </location>
</feature>
<keyword evidence="3" id="KW-1133">Transmembrane helix</keyword>
<dbReference type="RefSeq" id="WP_345603796.1">
    <property type="nucleotide sequence ID" value="NZ_BAABJO010000004.1"/>
</dbReference>
<keyword evidence="6" id="KW-1185">Reference proteome</keyword>
<gene>
    <name evidence="5" type="ORF">GCM10023320_12190</name>
</gene>
<evidence type="ECO:0000256" key="3">
    <source>
        <dbReference type="SAM" id="Phobius"/>
    </source>
</evidence>
<keyword evidence="1 3" id="KW-0472">Membrane</keyword>
<dbReference type="Gene3D" id="3.30.1330.60">
    <property type="entry name" value="OmpA-like domain"/>
    <property type="match status" value="1"/>
</dbReference>
<feature type="region of interest" description="Disordered" evidence="2">
    <location>
        <begin position="279"/>
        <end position="315"/>
    </location>
</feature>
<keyword evidence="3" id="KW-0812">Transmembrane</keyword>
<organism evidence="5 6">
    <name type="scientific">Pseudonocardia adelaidensis</name>
    <dbReference type="NCBI Taxonomy" id="648754"/>
    <lineage>
        <taxon>Bacteria</taxon>
        <taxon>Bacillati</taxon>
        <taxon>Actinomycetota</taxon>
        <taxon>Actinomycetes</taxon>
        <taxon>Pseudonocardiales</taxon>
        <taxon>Pseudonocardiaceae</taxon>
        <taxon>Pseudonocardia</taxon>
    </lineage>
</organism>
<comment type="caution">
    <text evidence="5">The sequence shown here is derived from an EMBL/GenBank/DDBJ whole genome shotgun (WGS) entry which is preliminary data.</text>
</comment>
<dbReference type="InterPro" id="IPR006665">
    <property type="entry name" value="OmpA-like"/>
</dbReference>
<dbReference type="PANTHER" id="PTHR30329">
    <property type="entry name" value="STATOR ELEMENT OF FLAGELLAR MOTOR COMPLEX"/>
    <property type="match status" value="1"/>
</dbReference>
<reference evidence="6" key="1">
    <citation type="journal article" date="2019" name="Int. J. Syst. Evol. Microbiol.">
        <title>The Global Catalogue of Microorganisms (GCM) 10K type strain sequencing project: providing services to taxonomists for standard genome sequencing and annotation.</title>
        <authorList>
            <consortium name="The Broad Institute Genomics Platform"/>
            <consortium name="The Broad Institute Genome Sequencing Center for Infectious Disease"/>
            <person name="Wu L."/>
            <person name="Ma J."/>
        </authorList>
    </citation>
    <scope>NUCLEOTIDE SEQUENCE [LARGE SCALE GENOMIC DNA]</scope>
    <source>
        <strain evidence="6">JCM 18302</strain>
    </source>
</reference>
<dbReference type="SUPFAM" id="SSF103088">
    <property type="entry name" value="OmpA-like"/>
    <property type="match status" value="1"/>
</dbReference>
<accession>A0ABP9NEH5</accession>
<evidence type="ECO:0000259" key="4">
    <source>
        <dbReference type="PROSITE" id="PS51123"/>
    </source>
</evidence>
<dbReference type="PROSITE" id="PS51123">
    <property type="entry name" value="OMPA_2"/>
    <property type="match status" value="1"/>
</dbReference>
<proteinExistence type="predicted"/>
<evidence type="ECO:0000256" key="1">
    <source>
        <dbReference type="PROSITE-ProRule" id="PRU00473"/>
    </source>
</evidence>
<feature type="domain" description="OmpA-like" evidence="4">
    <location>
        <begin position="187"/>
        <end position="311"/>
    </location>
</feature>
<name>A0ABP9NEH5_9PSEU</name>
<dbReference type="Pfam" id="PF00691">
    <property type="entry name" value="OmpA"/>
    <property type="match status" value="1"/>
</dbReference>
<dbReference type="InterPro" id="IPR036737">
    <property type="entry name" value="OmpA-like_sf"/>
</dbReference>
<dbReference type="PANTHER" id="PTHR30329:SF21">
    <property type="entry name" value="LIPOPROTEIN YIAD-RELATED"/>
    <property type="match status" value="1"/>
</dbReference>
<feature type="compositionally biased region" description="Polar residues" evidence="2">
    <location>
        <begin position="290"/>
        <end position="309"/>
    </location>
</feature>
<evidence type="ECO:0000313" key="5">
    <source>
        <dbReference type="EMBL" id="GAA5114646.1"/>
    </source>
</evidence>
<dbReference type="InterPro" id="IPR050330">
    <property type="entry name" value="Bact_OuterMem_StrucFunc"/>
</dbReference>
<evidence type="ECO:0000256" key="2">
    <source>
        <dbReference type="SAM" id="MobiDB-lite"/>
    </source>
</evidence>
<evidence type="ECO:0000313" key="6">
    <source>
        <dbReference type="Proteomes" id="UP001500804"/>
    </source>
</evidence>
<protein>
    <recommendedName>
        <fullName evidence="4">OmpA-like domain-containing protein</fullName>
    </recommendedName>
</protein>
<dbReference type="EMBL" id="BAABJO010000004">
    <property type="protein sequence ID" value="GAA5114646.1"/>
    <property type="molecule type" value="Genomic_DNA"/>
</dbReference>
<sequence>MTASDDARAPLQQLTDELAVARAAELARAGDRDGALAALAAAPGPATVARLDLTARVHAQLGNYDAADAAWRRAAELGGGDAFRAERARVAEERSGRARPRRRLWPALAALVAAALVAAAVVVAFARPSPDPAGGGNRAGELSDIQAQQGEIMRRLDRIEGAVAPRDDLGPVEADLSSLPGYLVRADGDALVVAFPGSPFGGTGAQLSPEGDAAIAELGRRLAPHIDRIAVRVVGHTDDTRLLPGAEFADNESLALARALAAARRLARATGQPLESIAVATAGPDRAPFPNTSPDSRTSNRTVTIQVTPGPTAAD</sequence>